<reference evidence="4 5" key="1">
    <citation type="submission" date="2023-09" db="EMBL/GenBank/DDBJ databases">
        <title>Nesidiocoris tenuis whole genome shotgun sequence.</title>
        <authorList>
            <person name="Shibata T."/>
            <person name="Shimoda M."/>
            <person name="Kobayashi T."/>
            <person name="Uehara T."/>
        </authorList>
    </citation>
    <scope>NUCLEOTIDE SEQUENCE [LARGE SCALE GENOMIC DNA]</scope>
    <source>
        <strain evidence="4 5">Japan</strain>
    </source>
</reference>
<dbReference type="PROSITE" id="PS00061">
    <property type="entry name" value="ADH_SHORT"/>
    <property type="match status" value="1"/>
</dbReference>
<dbReference type="InterPro" id="IPR036291">
    <property type="entry name" value="NAD(P)-bd_dom_sf"/>
</dbReference>
<dbReference type="Pfam" id="PF00106">
    <property type="entry name" value="adh_short"/>
    <property type="match status" value="1"/>
</dbReference>
<name>A0ABN7B402_9HEMI</name>
<evidence type="ECO:0000256" key="3">
    <source>
        <dbReference type="RuleBase" id="RU000363"/>
    </source>
</evidence>
<dbReference type="InterPro" id="IPR002347">
    <property type="entry name" value="SDR_fam"/>
</dbReference>
<organism evidence="4 5">
    <name type="scientific">Nesidiocoris tenuis</name>
    <dbReference type="NCBI Taxonomy" id="355587"/>
    <lineage>
        <taxon>Eukaryota</taxon>
        <taxon>Metazoa</taxon>
        <taxon>Ecdysozoa</taxon>
        <taxon>Arthropoda</taxon>
        <taxon>Hexapoda</taxon>
        <taxon>Insecta</taxon>
        <taxon>Pterygota</taxon>
        <taxon>Neoptera</taxon>
        <taxon>Paraneoptera</taxon>
        <taxon>Hemiptera</taxon>
        <taxon>Heteroptera</taxon>
        <taxon>Panheteroptera</taxon>
        <taxon>Cimicomorpha</taxon>
        <taxon>Miridae</taxon>
        <taxon>Dicyphina</taxon>
        <taxon>Nesidiocoris</taxon>
    </lineage>
</organism>
<evidence type="ECO:0000256" key="2">
    <source>
        <dbReference type="ARBA" id="ARBA00023002"/>
    </source>
</evidence>
<dbReference type="PANTHER" id="PTHR43115:SF4">
    <property type="entry name" value="DEHYDROGENASE_REDUCTASE SDR FAMILY MEMBER 11"/>
    <property type="match status" value="1"/>
</dbReference>
<accession>A0ABN7B402</accession>
<protein>
    <submittedName>
        <fullName evidence="4">Dehydrogenase reductase SDR family member 11-like</fullName>
    </submittedName>
</protein>
<gene>
    <name evidence="4" type="ORF">NTJ_11943</name>
</gene>
<evidence type="ECO:0000313" key="5">
    <source>
        <dbReference type="Proteomes" id="UP001307889"/>
    </source>
</evidence>
<sequence>MPAVEGKVALVTGASSGIGAAIVKELVGQGMLVAGLARRVDRVEELAKSLTGKKGKLLPIKCDVTSQDDVKKAFATAEKTLGPITVLVNNAGVLRMAPLIQEGSIDGVQLMMATNVLALATCAREALQSMVKNKTEGTIIIINSVAGHQNLTLPGIGAYSATKHAVTALTEGLRNEVSALKANVRVTSLSPGGVESEMTEPFKKVSELTMLPASDIADCVTFIVKSPQRMNISELTVEHQTETLLAMAVSTVKMMAAHQQA</sequence>
<dbReference type="Proteomes" id="UP001307889">
    <property type="component" value="Chromosome 10"/>
</dbReference>
<proteinExistence type="inferred from homology"/>
<dbReference type="PRINTS" id="PR00081">
    <property type="entry name" value="GDHRDH"/>
</dbReference>
<evidence type="ECO:0000313" key="4">
    <source>
        <dbReference type="EMBL" id="BES99133.1"/>
    </source>
</evidence>
<dbReference type="PRINTS" id="PR00080">
    <property type="entry name" value="SDRFAMILY"/>
</dbReference>
<dbReference type="Gene3D" id="3.40.50.720">
    <property type="entry name" value="NAD(P)-binding Rossmann-like Domain"/>
    <property type="match status" value="1"/>
</dbReference>
<dbReference type="SUPFAM" id="SSF51735">
    <property type="entry name" value="NAD(P)-binding Rossmann-fold domains"/>
    <property type="match status" value="1"/>
</dbReference>
<dbReference type="PANTHER" id="PTHR43115">
    <property type="entry name" value="DEHYDROGENASE/REDUCTASE SDR FAMILY MEMBER 11"/>
    <property type="match status" value="1"/>
</dbReference>
<dbReference type="InterPro" id="IPR020904">
    <property type="entry name" value="Sc_DH/Rdtase_CS"/>
</dbReference>
<comment type="similarity">
    <text evidence="1 3">Belongs to the short-chain dehydrogenases/reductases (SDR) family.</text>
</comment>
<dbReference type="EMBL" id="AP028918">
    <property type="protein sequence ID" value="BES99133.1"/>
    <property type="molecule type" value="Genomic_DNA"/>
</dbReference>
<keyword evidence="2" id="KW-0560">Oxidoreductase</keyword>
<evidence type="ECO:0000256" key="1">
    <source>
        <dbReference type="ARBA" id="ARBA00006484"/>
    </source>
</evidence>
<keyword evidence="5" id="KW-1185">Reference proteome</keyword>